<dbReference type="Pfam" id="PF02714">
    <property type="entry name" value="RSN1_7TM"/>
    <property type="match status" value="1"/>
</dbReference>
<dbReference type="Proteomes" id="UP000790833">
    <property type="component" value="Unassembled WGS sequence"/>
</dbReference>
<dbReference type="EMBL" id="JAHMUF010000009">
    <property type="protein sequence ID" value="KAG7193916.1"/>
    <property type="molecule type" value="Genomic_DNA"/>
</dbReference>
<evidence type="ECO:0000256" key="4">
    <source>
        <dbReference type="ARBA" id="ARBA00022692"/>
    </source>
</evidence>
<name>A0A9P7V9J7_9ASCO</name>
<evidence type="ECO:0000259" key="12">
    <source>
        <dbReference type="Pfam" id="PF14703"/>
    </source>
</evidence>
<reference evidence="13" key="1">
    <citation type="submission" date="2021-03" db="EMBL/GenBank/DDBJ databases">
        <authorList>
            <person name="Palmer J.M."/>
        </authorList>
    </citation>
    <scope>NUCLEOTIDE SEQUENCE</scope>
    <source>
        <strain evidence="13">ARV_011</strain>
    </source>
</reference>
<evidence type="ECO:0000313" key="13">
    <source>
        <dbReference type="EMBL" id="KAG7193916.1"/>
    </source>
</evidence>
<feature type="transmembrane region" description="Helical" evidence="8">
    <location>
        <begin position="468"/>
        <end position="496"/>
    </location>
</feature>
<dbReference type="InterPro" id="IPR027815">
    <property type="entry name" value="CSC1/OSCA1-like_cyt"/>
</dbReference>
<feature type="transmembrane region" description="Helical" evidence="8">
    <location>
        <begin position="591"/>
        <end position="609"/>
    </location>
</feature>
<dbReference type="InterPro" id="IPR022257">
    <property type="entry name" value="PHM7_ext"/>
</dbReference>
<evidence type="ECO:0000256" key="6">
    <source>
        <dbReference type="ARBA" id="ARBA00023136"/>
    </source>
</evidence>
<feature type="transmembrane region" description="Helical" evidence="8">
    <location>
        <begin position="516"/>
        <end position="545"/>
    </location>
</feature>
<feature type="domain" description="CSC1/OSCA1-like cytosolic" evidence="12">
    <location>
        <begin position="183"/>
        <end position="364"/>
    </location>
</feature>
<evidence type="ECO:0000259" key="9">
    <source>
        <dbReference type="Pfam" id="PF02714"/>
    </source>
</evidence>
<dbReference type="RefSeq" id="XP_043049463.1">
    <property type="nucleotide sequence ID" value="XM_043195758.1"/>
</dbReference>
<evidence type="ECO:0000256" key="7">
    <source>
        <dbReference type="SAM" id="MobiDB-lite"/>
    </source>
</evidence>
<comment type="similarity">
    <text evidence="2">Belongs to the CSC1 (TC 1.A.17) family.</text>
</comment>
<dbReference type="AlphaFoldDB" id="A0A9P7V9J7"/>
<dbReference type="Pfam" id="PF14703">
    <property type="entry name" value="PHM7_cyt"/>
    <property type="match status" value="1"/>
</dbReference>
<evidence type="ECO:0000256" key="1">
    <source>
        <dbReference type="ARBA" id="ARBA00004141"/>
    </source>
</evidence>
<evidence type="ECO:0000256" key="3">
    <source>
        <dbReference type="ARBA" id="ARBA00022448"/>
    </source>
</evidence>
<comment type="caution">
    <text evidence="13">The sequence shown here is derived from an EMBL/GenBank/DDBJ whole genome shotgun (WGS) entry which is preliminary data.</text>
</comment>
<feature type="compositionally biased region" description="Basic and acidic residues" evidence="7">
    <location>
        <begin position="723"/>
        <end position="745"/>
    </location>
</feature>
<feature type="transmembrane region" description="Helical" evidence="8">
    <location>
        <begin position="139"/>
        <end position="158"/>
    </location>
</feature>
<dbReference type="InterPro" id="IPR045122">
    <property type="entry name" value="Csc1-like"/>
</dbReference>
<comment type="subcellular location">
    <subcellularLocation>
        <location evidence="1">Membrane</location>
        <topology evidence="1">Multi-pass membrane protein</topology>
    </subcellularLocation>
</comment>
<feature type="region of interest" description="Disordered" evidence="7">
    <location>
        <begin position="720"/>
        <end position="757"/>
    </location>
</feature>
<evidence type="ECO:0000313" key="14">
    <source>
        <dbReference type="Proteomes" id="UP000790833"/>
    </source>
</evidence>
<feature type="transmembrane region" description="Helical" evidence="8">
    <location>
        <begin position="565"/>
        <end position="585"/>
    </location>
</feature>
<dbReference type="Pfam" id="PF13967">
    <property type="entry name" value="RSN1_TM"/>
    <property type="match status" value="1"/>
</dbReference>
<dbReference type="GO" id="GO:0005886">
    <property type="term" value="C:plasma membrane"/>
    <property type="evidence" value="ECO:0007669"/>
    <property type="project" value="TreeGrafter"/>
</dbReference>
<feature type="transmembrane region" description="Helical" evidence="8">
    <location>
        <begin position="423"/>
        <end position="447"/>
    </location>
</feature>
<evidence type="ECO:0000259" key="10">
    <source>
        <dbReference type="Pfam" id="PF12621"/>
    </source>
</evidence>
<feature type="transmembrane region" description="Helical" evidence="8">
    <location>
        <begin position="90"/>
        <end position="114"/>
    </location>
</feature>
<evidence type="ECO:0000256" key="5">
    <source>
        <dbReference type="ARBA" id="ARBA00022989"/>
    </source>
</evidence>
<sequence length="885" mass="100707">MSTTTANTSTEKVLSSLVVNVVIFGIFVGAFLLLRIKFKRIYSPKSSYDLVPEDKKPEALPSDPFRWIFILLRKPSSFIIQQAGLDGYFFLRYLFVFGLVFLFGILMFTVLLPINAVGGAGGEGFDQFSISNVTNRKRYYAHAVMSWLFYGIVVFVIFRELYFYNSLRAATIASPKYARKLSSRTLLFQCVPDSLLDNKQAFKLFYGVKRVYVPRMDRKLSSKVNERKNMFNMLEGAENKLITMAVKKHAKLAKKNKLDTITDQANINSYVPEKKRPHFKPEGFFSRRKVDTIDYCKKELQILDAEVKKLQKTFRKNPPRNSMFVEFENQYYCQLAYQTTSYHSPMKMSSKFTGMEPGDIKWTNTRLFWWEWIVRRFIAIAAATVLILLWAVPVAFVGTISNLTYLTNKIHWLRWLLKLPKPILGAITGYLPTIMLAILMALLPLFIRAMAVVAGCPTNQSVEKWTQSVYFAFLIINGFLITTISSSATSTITQIASKPEDALSILANGLPKSSNFYVAYLMLQGLSIAGAALFQIVGFFLYYIFGFFFDSTVRKKWERFSGLSAMAWGTTFPLYTTLVCITLAYSIISPLILLFATASFFLLYIAYAYNLTYVFTEVTDSRGAHYPTALFQTFTGLYLGQICLLGLFAVGKGWGPIAMQLIGIGFTVFAHVHLQEAFSHLLKVVPIDCMMPLDGVSETPSYKGTLEYEGKVLRKRHNHKYHKENSESEHEQKHKNENEHEHENENDNETNSDGDLEKATNTVITCVPLLAEKDFKESSSRNYLIRFLRPDVYLNFKESRKILPASYFIDDGGEDAADDVHAYDLPHVGDDMDIMWLPKDPYGFSDMEIENMPSVIRASNENAGFASSNSPIYFGEPPTEPLNVK</sequence>
<feature type="transmembrane region" description="Helical" evidence="8">
    <location>
        <begin position="629"/>
        <end position="651"/>
    </location>
</feature>
<organism evidence="13 14">
    <name type="scientific">Scheffersomyces spartinae</name>
    <dbReference type="NCBI Taxonomy" id="45513"/>
    <lineage>
        <taxon>Eukaryota</taxon>
        <taxon>Fungi</taxon>
        <taxon>Dikarya</taxon>
        <taxon>Ascomycota</taxon>
        <taxon>Saccharomycotina</taxon>
        <taxon>Pichiomycetes</taxon>
        <taxon>Debaryomycetaceae</taxon>
        <taxon>Scheffersomyces</taxon>
    </lineage>
</organism>
<dbReference type="PANTHER" id="PTHR13018:SF26">
    <property type="entry name" value="DOMAIN PROTEIN, PUTATIVE (AFU_ORTHOLOGUE AFUA_5G10920)-RELATED"/>
    <property type="match status" value="1"/>
</dbReference>
<dbReference type="Pfam" id="PF12621">
    <property type="entry name" value="PHM7_ext"/>
    <property type="match status" value="1"/>
</dbReference>
<evidence type="ECO:0000256" key="8">
    <source>
        <dbReference type="SAM" id="Phobius"/>
    </source>
</evidence>
<protein>
    <recommendedName>
        <fullName evidence="15">DUF221-domain-containing protein</fullName>
    </recommendedName>
</protein>
<evidence type="ECO:0000259" key="11">
    <source>
        <dbReference type="Pfam" id="PF13967"/>
    </source>
</evidence>
<feature type="domain" description="10TM putative phosphate transporter extracellular tail" evidence="10">
    <location>
        <begin position="787"/>
        <end position="878"/>
    </location>
</feature>
<keyword evidence="14" id="KW-1185">Reference proteome</keyword>
<dbReference type="GeneID" id="66118489"/>
<keyword evidence="4 8" id="KW-0812">Transmembrane</keyword>
<dbReference type="InterPro" id="IPR003864">
    <property type="entry name" value="CSC1/OSCA1-like_7TM"/>
</dbReference>
<dbReference type="OrthoDB" id="1076608at2759"/>
<proteinExistence type="inferred from homology"/>
<dbReference type="PANTHER" id="PTHR13018">
    <property type="entry name" value="PROBABLE MEMBRANE PROTEIN DUF221-RELATED"/>
    <property type="match status" value="1"/>
</dbReference>
<feature type="domain" description="CSC1/OSCA1-like 7TM region" evidence="9">
    <location>
        <begin position="375"/>
        <end position="648"/>
    </location>
</feature>
<dbReference type="GO" id="GO:0005227">
    <property type="term" value="F:calcium-activated cation channel activity"/>
    <property type="evidence" value="ECO:0007669"/>
    <property type="project" value="InterPro"/>
</dbReference>
<keyword evidence="6 8" id="KW-0472">Membrane</keyword>
<evidence type="ECO:0000256" key="2">
    <source>
        <dbReference type="ARBA" id="ARBA00007779"/>
    </source>
</evidence>
<evidence type="ECO:0008006" key="15">
    <source>
        <dbReference type="Google" id="ProtNLM"/>
    </source>
</evidence>
<keyword evidence="3" id="KW-0813">Transport</keyword>
<dbReference type="InterPro" id="IPR032880">
    <property type="entry name" value="CSC1/OSCA1-like_N"/>
</dbReference>
<keyword evidence="5 8" id="KW-1133">Transmembrane helix</keyword>
<feature type="domain" description="CSC1/OSCA1-like N-terminal transmembrane" evidence="11">
    <location>
        <begin position="13"/>
        <end position="160"/>
    </location>
</feature>
<gene>
    <name evidence="13" type="ORF">KQ657_005115</name>
</gene>
<accession>A0A9P7V9J7</accession>
<feature type="transmembrane region" description="Helical" evidence="8">
    <location>
        <begin position="377"/>
        <end position="403"/>
    </location>
</feature>
<feature type="transmembrane region" description="Helical" evidence="8">
    <location>
        <begin position="13"/>
        <end position="34"/>
    </location>
</feature>